<dbReference type="InterPro" id="IPR036388">
    <property type="entry name" value="WH-like_DNA-bd_sf"/>
</dbReference>
<protein>
    <recommendedName>
        <fullName evidence="6">OmpR/PhoB-type domain-containing protein</fullName>
    </recommendedName>
</protein>
<dbReference type="InterPro" id="IPR005158">
    <property type="entry name" value="BTAD"/>
</dbReference>
<keyword evidence="8" id="KW-1185">Reference proteome</keyword>
<dbReference type="PANTHER" id="PTHR35807:SF1">
    <property type="entry name" value="TRANSCRIPTIONAL REGULATOR REDD"/>
    <property type="match status" value="1"/>
</dbReference>
<dbReference type="CDD" id="cd15831">
    <property type="entry name" value="BTAD"/>
    <property type="match status" value="1"/>
</dbReference>
<dbReference type="Pfam" id="PF00486">
    <property type="entry name" value="Trans_reg_C"/>
    <property type="match status" value="1"/>
</dbReference>
<dbReference type="AlphaFoldDB" id="A0A4R5BRN4"/>
<evidence type="ECO:0000259" key="6">
    <source>
        <dbReference type="PROSITE" id="PS51755"/>
    </source>
</evidence>
<organism evidence="7 8">
    <name type="scientific">Actinomadura darangshiensis</name>
    <dbReference type="NCBI Taxonomy" id="705336"/>
    <lineage>
        <taxon>Bacteria</taxon>
        <taxon>Bacillati</taxon>
        <taxon>Actinomycetota</taxon>
        <taxon>Actinomycetes</taxon>
        <taxon>Streptosporangiales</taxon>
        <taxon>Thermomonosporaceae</taxon>
        <taxon>Actinomadura</taxon>
    </lineage>
</organism>
<dbReference type="InterPro" id="IPR051677">
    <property type="entry name" value="AfsR-DnrI-RedD_regulator"/>
</dbReference>
<proteinExistence type="inferred from homology"/>
<evidence type="ECO:0000313" key="7">
    <source>
        <dbReference type="EMBL" id="TDD88659.1"/>
    </source>
</evidence>
<feature type="DNA-binding region" description="OmpR/PhoB-type" evidence="5">
    <location>
        <begin position="1"/>
        <end position="97"/>
    </location>
</feature>
<dbReference type="SUPFAM" id="SSF46894">
    <property type="entry name" value="C-terminal effector domain of the bipartite response regulators"/>
    <property type="match status" value="1"/>
</dbReference>
<dbReference type="RefSeq" id="WP_132194655.1">
    <property type="nucleotide sequence ID" value="NZ_SMKY01000016.1"/>
</dbReference>
<evidence type="ECO:0000256" key="2">
    <source>
        <dbReference type="ARBA" id="ARBA00023015"/>
    </source>
</evidence>
<gene>
    <name evidence="7" type="ORF">E1293_05985</name>
</gene>
<dbReference type="EMBL" id="SMKY01000016">
    <property type="protein sequence ID" value="TDD88659.1"/>
    <property type="molecule type" value="Genomic_DNA"/>
</dbReference>
<dbReference type="SUPFAM" id="SSF48452">
    <property type="entry name" value="TPR-like"/>
    <property type="match status" value="1"/>
</dbReference>
<dbReference type="InterPro" id="IPR016032">
    <property type="entry name" value="Sig_transdc_resp-reg_C-effctor"/>
</dbReference>
<dbReference type="Proteomes" id="UP000295578">
    <property type="component" value="Unassembled WGS sequence"/>
</dbReference>
<evidence type="ECO:0000256" key="4">
    <source>
        <dbReference type="ARBA" id="ARBA00023163"/>
    </source>
</evidence>
<dbReference type="PROSITE" id="PS51755">
    <property type="entry name" value="OMPR_PHOB"/>
    <property type="match status" value="1"/>
</dbReference>
<dbReference type="GO" id="GO:0006355">
    <property type="term" value="P:regulation of DNA-templated transcription"/>
    <property type="evidence" value="ECO:0007669"/>
    <property type="project" value="InterPro"/>
</dbReference>
<evidence type="ECO:0000313" key="8">
    <source>
        <dbReference type="Proteomes" id="UP000295578"/>
    </source>
</evidence>
<sequence>MSGNQAPVRFDVLGPLRARSGPRTVHVGTPKTRGLLAVLLCGANRSVSLETLVDALWGQGPPKSATKNVQSYVHRLRRTLGDPERIVRTGPGYLLRVRPGELDAHVFERLVREAAAAASRGDDVRAARLLRLAAGRWRGEHAYAGVPDVPLVRAEAQRLAEARFGAVRDRIDAGLRLGRHAALVPELCALTGRHPLREELWARLMTALYRSGRQADALRAFADARRVLAEEAGLDPGPALRELQRAVLACDPALASPARPGDVLDRFLRALDAGVPAGDGDRAALSASIRAGRRLIADLDDAAGRLLRVLHADAG</sequence>
<dbReference type="PANTHER" id="PTHR35807">
    <property type="entry name" value="TRANSCRIPTIONAL REGULATOR REDD-RELATED"/>
    <property type="match status" value="1"/>
</dbReference>
<reference evidence="7 8" key="1">
    <citation type="submission" date="2019-03" db="EMBL/GenBank/DDBJ databases">
        <title>Draft genome sequences of novel Actinobacteria.</title>
        <authorList>
            <person name="Sahin N."/>
            <person name="Ay H."/>
            <person name="Saygin H."/>
        </authorList>
    </citation>
    <scope>NUCLEOTIDE SEQUENCE [LARGE SCALE GENOMIC DNA]</scope>
    <source>
        <strain evidence="7 8">DSM 45941</strain>
    </source>
</reference>
<keyword evidence="3 5" id="KW-0238">DNA-binding</keyword>
<evidence type="ECO:0000256" key="3">
    <source>
        <dbReference type="ARBA" id="ARBA00023125"/>
    </source>
</evidence>
<dbReference type="Gene3D" id="1.25.40.10">
    <property type="entry name" value="Tetratricopeptide repeat domain"/>
    <property type="match status" value="1"/>
</dbReference>
<feature type="domain" description="OmpR/PhoB-type" evidence="6">
    <location>
        <begin position="1"/>
        <end position="97"/>
    </location>
</feature>
<dbReference type="Gene3D" id="1.10.10.10">
    <property type="entry name" value="Winged helix-like DNA-binding domain superfamily/Winged helix DNA-binding domain"/>
    <property type="match status" value="1"/>
</dbReference>
<dbReference type="InterPro" id="IPR011990">
    <property type="entry name" value="TPR-like_helical_dom_sf"/>
</dbReference>
<evidence type="ECO:0000256" key="1">
    <source>
        <dbReference type="ARBA" id="ARBA00005820"/>
    </source>
</evidence>
<dbReference type="GO" id="GO:0003677">
    <property type="term" value="F:DNA binding"/>
    <property type="evidence" value="ECO:0007669"/>
    <property type="project" value="UniProtKB-UniRule"/>
</dbReference>
<dbReference type="Pfam" id="PF03704">
    <property type="entry name" value="BTAD"/>
    <property type="match status" value="1"/>
</dbReference>
<keyword evidence="2" id="KW-0805">Transcription regulation</keyword>
<dbReference type="InterPro" id="IPR001867">
    <property type="entry name" value="OmpR/PhoB-type_DNA-bd"/>
</dbReference>
<dbReference type="OrthoDB" id="4336084at2"/>
<comment type="similarity">
    <text evidence="1">Belongs to the AfsR/DnrI/RedD regulatory family.</text>
</comment>
<dbReference type="GO" id="GO:0000160">
    <property type="term" value="P:phosphorelay signal transduction system"/>
    <property type="evidence" value="ECO:0007669"/>
    <property type="project" value="InterPro"/>
</dbReference>
<name>A0A4R5BRN4_9ACTN</name>
<dbReference type="SMART" id="SM00862">
    <property type="entry name" value="Trans_reg_C"/>
    <property type="match status" value="1"/>
</dbReference>
<dbReference type="SMART" id="SM01043">
    <property type="entry name" value="BTAD"/>
    <property type="match status" value="1"/>
</dbReference>
<evidence type="ECO:0000256" key="5">
    <source>
        <dbReference type="PROSITE-ProRule" id="PRU01091"/>
    </source>
</evidence>
<keyword evidence="4" id="KW-0804">Transcription</keyword>
<comment type="caution">
    <text evidence="7">The sequence shown here is derived from an EMBL/GenBank/DDBJ whole genome shotgun (WGS) entry which is preliminary data.</text>
</comment>
<accession>A0A4R5BRN4</accession>